<sequence>MSISNNRGHFFQSDRDLKNSEIRTFKSKLPSHLVGDPVDLKSKTLYLLHSELLKDQAILAHSTGTIRFFGLKDKETKKLIRAHTTPVTCLDICQFEGSLLLASGAWDKTIKIWDIKTGKLLHTLIGHNDFIKTIKFRINPQSELTLYSGSSDGDIRLWSISKESGKCQAVMKSNSGTIENLQLSYDNATLFSCGSGDLSIKQWDLETLQVINTFEGHLTTVYRILVDEDVMWSASADKTIKRWNLVTKANDVTFDHDDTVKSMCIWDKYLLTGGRDEKVYLWNIESDELITHYQGHWDEIMGLTVLPKDKANTVPVVISTGLDGTIRYFDIESKFINYFMKFNIKF</sequence>
<dbReference type="OMA" id="TIRTWPL"/>
<reference evidence="4 5" key="1">
    <citation type="journal article" date="2015" name="Genome Biol. Evol.">
        <title>Phylogenomic analyses indicate that early fungi evolved digesting cell walls of algal ancestors of land plants.</title>
        <authorList>
            <person name="Chang Y."/>
            <person name="Wang S."/>
            <person name="Sekimoto S."/>
            <person name="Aerts A.L."/>
            <person name="Choi C."/>
            <person name="Clum A."/>
            <person name="LaButti K.M."/>
            <person name="Lindquist E.A."/>
            <person name="Yee Ngan C."/>
            <person name="Ohm R.A."/>
            <person name="Salamov A.A."/>
            <person name="Grigoriev I.V."/>
            <person name="Spatafora J.W."/>
            <person name="Berbee M.L."/>
        </authorList>
    </citation>
    <scope>NUCLEOTIDE SEQUENCE [LARGE SCALE GENOMIC DNA]</scope>
    <source>
        <strain evidence="4 5">NRRL 28638</strain>
    </source>
</reference>
<evidence type="ECO:0000313" key="4">
    <source>
        <dbReference type="EMBL" id="KXN71884.1"/>
    </source>
</evidence>
<dbReference type="PANTHER" id="PTHR19879">
    <property type="entry name" value="TRANSCRIPTION INITIATION FACTOR TFIID"/>
    <property type="match status" value="1"/>
</dbReference>
<dbReference type="InterPro" id="IPR019775">
    <property type="entry name" value="WD40_repeat_CS"/>
</dbReference>
<dbReference type="Gene3D" id="2.130.10.10">
    <property type="entry name" value="YVTN repeat-like/Quinoprotein amine dehydrogenase"/>
    <property type="match status" value="2"/>
</dbReference>
<feature type="repeat" description="WD" evidence="3">
    <location>
        <begin position="253"/>
        <end position="292"/>
    </location>
</feature>
<dbReference type="InterPro" id="IPR015943">
    <property type="entry name" value="WD40/YVTN_repeat-like_dom_sf"/>
</dbReference>
<dbReference type="InterPro" id="IPR001680">
    <property type="entry name" value="WD40_rpt"/>
</dbReference>
<evidence type="ECO:0000256" key="3">
    <source>
        <dbReference type="PROSITE-ProRule" id="PRU00221"/>
    </source>
</evidence>
<dbReference type="PRINTS" id="PR00320">
    <property type="entry name" value="GPROTEINBRPT"/>
</dbReference>
<keyword evidence="2" id="KW-0677">Repeat</keyword>
<feature type="repeat" description="WD" evidence="3">
    <location>
        <begin position="171"/>
        <end position="213"/>
    </location>
</feature>
<dbReference type="PROSITE" id="PS50294">
    <property type="entry name" value="WD_REPEATS_REGION"/>
    <property type="match status" value="2"/>
</dbReference>
<dbReference type="Pfam" id="PF00400">
    <property type="entry name" value="WD40"/>
    <property type="match status" value="5"/>
</dbReference>
<keyword evidence="1 3" id="KW-0853">WD repeat</keyword>
<dbReference type="CDD" id="cd00200">
    <property type="entry name" value="WD40"/>
    <property type="match status" value="1"/>
</dbReference>
<evidence type="ECO:0000256" key="2">
    <source>
        <dbReference type="ARBA" id="ARBA00022737"/>
    </source>
</evidence>
<dbReference type="Proteomes" id="UP000070444">
    <property type="component" value="Unassembled WGS sequence"/>
</dbReference>
<gene>
    <name evidence="4" type="ORF">CONCODRAFT_143173</name>
</gene>
<dbReference type="PROSITE" id="PS50082">
    <property type="entry name" value="WD_REPEATS_2"/>
    <property type="match status" value="5"/>
</dbReference>
<feature type="repeat" description="WD" evidence="3">
    <location>
        <begin position="80"/>
        <end position="123"/>
    </location>
</feature>
<dbReference type="STRING" id="796925.A0A137PAA5"/>
<dbReference type="PANTHER" id="PTHR19879:SF9">
    <property type="entry name" value="TRANSCRIPTION INITIATION FACTOR TFIID SUBUNIT 5"/>
    <property type="match status" value="1"/>
</dbReference>
<dbReference type="InterPro" id="IPR020472">
    <property type="entry name" value="WD40_PAC1"/>
</dbReference>
<protein>
    <submittedName>
        <fullName evidence="4">WD40 repeat-like protein</fullName>
    </submittedName>
</protein>
<dbReference type="AlphaFoldDB" id="A0A137PAA5"/>
<dbReference type="PROSITE" id="PS00678">
    <property type="entry name" value="WD_REPEATS_1"/>
    <property type="match status" value="2"/>
</dbReference>
<accession>A0A137PAA5</accession>
<evidence type="ECO:0000313" key="5">
    <source>
        <dbReference type="Proteomes" id="UP000070444"/>
    </source>
</evidence>
<dbReference type="InterPro" id="IPR036322">
    <property type="entry name" value="WD40_repeat_dom_sf"/>
</dbReference>
<keyword evidence="5" id="KW-1185">Reference proteome</keyword>
<dbReference type="OrthoDB" id="6262491at2759"/>
<feature type="repeat" description="WD" evidence="3">
    <location>
        <begin position="214"/>
        <end position="253"/>
    </location>
</feature>
<name>A0A137PAA5_CONC2</name>
<proteinExistence type="predicted"/>
<dbReference type="SUPFAM" id="SSF50978">
    <property type="entry name" value="WD40 repeat-like"/>
    <property type="match status" value="1"/>
</dbReference>
<organism evidence="4 5">
    <name type="scientific">Conidiobolus coronatus (strain ATCC 28846 / CBS 209.66 / NRRL 28638)</name>
    <name type="common">Delacroixia coronata</name>
    <dbReference type="NCBI Taxonomy" id="796925"/>
    <lineage>
        <taxon>Eukaryota</taxon>
        <taxon>Fungi</taxon>
        <taxon>Fungi incertae sedis</taxon>
        <taxon>Zoopagomycota</taxon>
        <taxon>Entomophthoromycotina</taxon>
        <taxon>Entomophthoromycetes</taxon>
        <taxon>Entomophthorales</taxon>
        <taxon>Ancylistaceae</taxon>
        <taxon>Conidiobolus</taxon>
    </lineage>
</organism>
<dbReference type="SMART" id="SM00320">
    <property type="entry name" value="WD40"/>
    <property type="match status" value="6"/>
</dbReference>
<feature type="repeat" description="WD" evidence="3">
    <location>
        <begin position="124"/>
        <end position="161"/>
    </location>
</feature>
<evidence type="ECO:0000256" key="1">
    <source>
        <dbReference type="ARBA" id="ARBA00022574"/>
    </source>
</evidence>
<dbReference type="EMBL" id="KQ964465">
    <property type="protein sequence ID" value="KXN71884.1"/>
    <property type="molecule type" value="Genomic_DNA"/>
</dbReference>